<evidence type="ECO:0008006" key="6">
    <source>
        <dbReference type="Google" id="ProtNLM"/>
    </source>
</evidence>
<dbReference type="EMBL" id="JBBHLL010000065">
    <property type="protein sequence ID" value="KAK7821384.1"/>
    <property type="molecule type" value="Genomic_DNA"/>
</dbReference>
<evidence type="ECO:0000256" key="3">
    <source>
        <dbReference type="ARBA" id="ARBA00022729"/>
    </source>
</evidence>
<dbReference type="PANTHER" id="PTHR20914:SF8">
    <property type="entry name" value="GENE 12253-RELATED"/>
    <property type="match status" value="1"/>
</dbReference>
<sequence>ESATDLRFHERGCSKDECTELAFSATLGCHRTFRYDLQCCYTEQCNKEPKRESQPSLQPNGVECPACFSDNSTCNLVTLKCTGAETKCVEVTGRAVTENLPPHVIRGMGCATKSACDLKNITVGKNLRINTVCSNGSPPLRSVSSVLAALFLVKALL</sequence>
<dbReference type="Proteomes" id="UP001488838">
    <property type="component" value="Unassembled WGS sequence"/>
</dbReference>
<dbReference type="InterPro" id="IPR050918">
    <property type="entry name" value="CNF-like_PLA2_Inhibitor"/>
</dbReference>
<keyword evidence="3" id="KW-0732">Signal</keyword>
<dbReference type="PANTHER" id="PTHR20914">
    <property type="entry name" value="LY6/PLAUR DOMAIN-CONTAINING PROTEIN 8"/>
    <property type="match status" value="1"/>
</dbReference>
<organism evidence="4 5">
    <name type="scientific">Myodes glareolus</name>
    <name type="common">Bank vole</name>
    <name type="synonym">Clethrionomys glareolus</name>
    <dbReference type="NCBI Taxonomy" id="447135"/>
    <lineage>
        <taxon>Eukaryota</taxon>
        <taxon>Metazoa</taxon>
        <taxon>Chordata</taxon>
        <taxon>Craniata</taxon>
        <taxon>Vertebrata</taxon>
        <taxon>Euteleostomi</taxon>
        <taxon>Mammalia</taxon>
        <taxon>Eutheria</taxon>
        <taxon>Euarchontoglires</taxon>
        <taxon>Glires</taxon>
        <taxon>Rodentia</taxon>
        <taxon>Myomorpha</taxon>
        <taxon>Muroidea</taxon>
        <taxon>Cricetidae</taxon>
        <taxon>Arvicolinae</taxon>
        <taxon>Myodes</taxon>
    </lineage>
</organism>
<keyword evidence="2" id="KW-0964">Secreted</keyword>
<name>A0AAW0J544_MYOGA</name>
<dbReference type="AlphaFoldDB" id="A0AAW0J544"/>
<feature type="non-terminal residue" evidence="4">
    <location>
        <position position="1"/>
    </location>
</feature>
<dbReference type="Gene3D" id="2.10.60.10">
    <property type="entry name" value="CD59"/>
    <property type="match status" value="1"/>
</dbReference>
<dbReference type="CDD" id="cd23572">
    <property type="entry name" value="TFP_LU_ECD_PINLYP_rpt2"/>
    <property type="match status" value="1"/>
</dbReference>
<evidence type="ECO:0000256" key="2">
    <source>
        <dbReference type="ARBA" id="ARBA00022525"/>
    </source>
</evidence>
<evidence type="ECO:0000256" key="1">
    <source>
        <dbReference type="ARBA" id="ARBA00004613"/>
    </source>
</evidence>
<comment type="subcellular location">
    <subcellularLocation>
        <location evidence="1">Secreted</location>
    </subcellularLocation>
</comment>
<dbReference type="InterPro" id="IPR045860">
    <property type="entry name" value="Snake_toxin-like_sf"/>
</dbReference>
<dbReference type="GO" id="GO:0005576">
    <property type="term" value="C:extracellular region"/>
    <property type="evidence" value="ECO:0007669"/>
    <property type="project" value="UniProtKB-SubCell"/>
</dbReference>
<comment type="caution">
    <text evidence="4">The sequence shown here is derived from an EMBL/GenBank/DDBJ whole genome shotgun (WGS) entry which is preliminary data.</text>
</comment>
<keyword evidence="5" id="KW-1185">Reference proteome</keyword>
<evidence type="ECO:0000313" key="4">
    <source>
        <dbReference type="EMBL" id="KAK7821384.1"/>
    </source>
</evidence>
<proteinExistence type="predicted"/>
<accession>A0AAW0J544</accession>
<gene>
    <name evidence="4" type="ORF">U0070_015850</name>
</gene>
<reference evidence="4 5" key="1">
    <citation type="journal article" date="2023" name="bioRxiv">
        <title>Conserved and derived expression patterns and positive selection on dental genes reveal complex evolutionary context of ever-growing rodent molars.</title>
        <authorList>
            <person name="Calamari Z.T."/>
            <person name="Song A."/>
            <person name="Cohen E."/>
            <person name="Akter M."/>
            <person name="Roy R.D."/>
            <person name="Hallikas O."/>
            <person name="Christensen M.M."/>
            <person name="Li P."/>
            <person name="Marangoni P."/>
            <person name="Jernvall J."/>
            <person name="Klein O.D."/>
        </authorList>
    </citation>
    <scope>NUCLEOTIDE SEQUENCE [LARGE SCALE GENOMIC DNA]</scope>
    <source>
        <strain evidence="4">V071</strain>
    </source>
</reference>
<dbReference type="SUPFAM" id="SSF57302">
    <property type="entry name" value="Snake toxin-like"/>
    <property type="match status" value="1"/>
</dbReference>
<evidence type="ECO:0000313" key="5">
    <source>
        <dbReference type="Proteomes" id="UP001488838"/>
    </source>
</evidence>
<protein>
    <recommendedName>
        <fullName evidence="6">UPAR/Ly6 domain-containing protein</fullName>
    </recommendedName>
</protein>